<proteinExistence type="predicted"/>
<dbReference type="EMBL" id="JPOS01000005">
    <property type="protein sequence ID" value="KGE89494.1"/>
    <property type="molecule type" value="Genomic_DNA"/>
</dbReference>
<reference evidence="1 2" key="1">
    <citation type="journal article" date="2014" name="Int. J. Syst. Evol. Microbiol.">
        <title>Phaeodactylibacter xiamenensis gen. nov., sp. nov., a member of the family Saprospiraceae isolated from the marine alga Phaeodactylum tricornutum.</title>
        <authorList>
            <person name="Chen Z.Jr."/>
            <person name="Lei X."/>
            <person name="Lai Q."/>
            <person name="Li Y."/>
            <person name="Zhang B."/>
            <person name="Zhang J."/>
            <person name="Zhang H."/>
            <person name="Yang L."/>
            <person name="Zheng W."/>
            <person name="Tian Y."/>
            <person name="Yu Z."/>
            <person name="Xu H.Jr."/>
            <person name="Zheng T."/>
        </authorList>
    </citation>
    <scope>NUCLEOTIDE SEQUENCE [LARGE SCALE GENOMIC DNA]</scope>
    <source>
        <strain evidence="1 2">KD52</strain>
    </source>
</reference>
<keyword evidence="2" id="KW-1185">Reference proteome</keyword>
<comment type="caution">
    <text evidence="1">The sequence shown here is derived from an EMBL/GenBank/DDBJ whole genome shotgun (WGS) entry which is preliminary data.</text>
</comment>
<organism evidence="1 2">
    <name type="scientific">Phaeodactylibacter xiamenensis</name>
    <dbReference type="NCBI Taxonomy" id="1524460"/>
    <lineage>
        <taxon>Bacteria</taxon>
        <taxon>Pseudomonadati</taxon>
        <taxon>Bacteroidota</taxon>
        <taxon>Saprospiria</taxon>
        <taxon>Saprospirales</taxon>
        <taxon>Haliscomenobacteraceae</taxon>
        <taxon>Phaeodactylibacter</taxon>
    </lineage>
</organism>
<gene>
    <name evidence="1" type="ORF">IX84_02250</name>
</gene>
<dbReference type="Proteomes" id="UP000029736">
    <property type="component" value="Unassembled WGS sequence"/>
</dbReference>
<dbReference type="NCBIfam" id="TIGR04256">
    <property type="entry name" value="GxxExxY"/>
    <property type="match status" value="1"/>
</dbReference>
<dbReference type="OrthoDB" id="9806869at2"/>
<dbReference type="AlphaFoldDB" id="A0A098SAD7"/>
<protein>
    <submittedName>
        <fullName evidence="1">GxxExxY protein</fullName>
    </submittedName>
</protein>
<name>A0A098SAD7_9BACT</name>
<accession>A0A098SAD7</accession>
<dbReference type="STRING" id="1524460.IX84_02250"/>
<dbReference type="RefSeq" id="WP_044216201.1">
    <property type="nucleotide sequence ID" value="NZ_JBKAGJ010000063.1"/>
</dbReference>
<evidence type="ECO:0000313" key="2">
    <source>
        <dbReference type="Proteomes" id="UP000029736"/>
    </source>
</evidence>
<dbReference type="InterPro" id="IPR026350">
    <property type="entry name" value="GxxExxY"/>
</dbReference>
<evidence type="ECO:0000313" key="1">
    <source>
        <dbReference type="EMBL" id="KGE89494.1"/>
    </source>
</evidence>
<sequence length="131" mass="15309">MTNENFLHSTLTGAILKAFYKVYNTLGYGFLEKVYENAMMIELDNMFFHVVQQQPIKVFYEEQVIGKYFADLLVENKVIVELKACKTLAPEHEAQLLNYLRATEIEVGLLLNFGEEPKHRRLIMTNDKKIF</sequence>
<dbReference type="Pfam" id="PF13366">
    <property type="entry name" value="PDDEXK_3"/>
    <property type="match status" value="1"/>
</dbReference>